<evidence type="ECO:0000256" key="4">
    <source>
        <dbReference type="ARBA" id="ARBA00023239"/>
    </source>
</evidence>
<dbReference type="InterPro" id="IPR006913">
    <property type="entry name" value="CENP-V/GFA"/>
</dbReference>
<name>A0A8K0TIV1_9PEZI</name>
<keyword evidence="2" id="KW-0479">Metal-binding</keyword>
<dbReference type="EMBL" id="JAGPXD010000004">
    <property type="protein sequence ID" value="KAH7359355.1"/>
    <property type="molecule type" value="Genomic_DNA"/>
</dbReference>
<dbReference type="InterPro" id="IPR011057">
    <property type="entry name" value="Mss4-like_sf"/>
</dbReference>
<evidence type="ECO:0000256" key="1">
    <source>
        <dbReference type="ARBA" id="ARBA00005495"/>
    </source>
</evidence>
<keyword evidence="3" id="KW-0862">Zinc</keyword>
<dbReference type="PANTHER" id="PTHR33337:SF33">
    <property type="entry name" value="CENP-V_GFA DOMAIN-CONTAINING PROTEIN"/>
    <property type="match status" value="1"/>
</dbReference>
<sequence>MSSSYVDLFPLEGGCSCGHVRYRLALPPLVIHCCHCTACQRETGGAFAINAVIETEHFQLLPSADPSLPGTEAVPTSVPAGPAIETPFVEGSSPTVCVATPTQSKDPQLIYRCRMCATALWSNYGPSAPRDLVRYVRVGTLDRAWEFVASKRDFIALSDGKPQFQRMYQAADVYRPDSMDRLTALMAKIKGTQK</sequence>
<keyword evidence="7" id="KW-1185">Reference proteome</keyword>
<organism evidence="6 7">
    <name type="scientific">Plectosphaerella cucumerina</name>
    <dbReference type="NCBI Taxonomy" id="40658"/>
    <lineage>
        <taxon>Eukaryota</taxon>
        <taxon>Fungi</taxon>
        <taxon>Dikarya</taxon>
        <taxon>Ascomycota</taxon>
        <taxon>Pezizomycotina</taxon>
        <taxon>Sordariomycetes</taxon>
        <taxon>Hypocreomycetidae</taxon>
        <taxon>Glomerellales</taxon>
        <taxon>Plectosphaerellaceae</taxon>
        <taxon>Plectosphaerella</taxon>
    </lineage>
</organism>
<dbReference type="Proteomes" id="UP000813385">
    <property type="component" value="Unassembled WGS sequence"/>
</dbReference>
<keyword evidence="4" id="KW-0456">Lyase</keyword>
<proteinExistence type="inferred from homology"/>
<comment type="caution">
    <text evidence="6">The sequence shown here is derived from an EMBL/GenBank/DDBJ whole genome shotgun (WGS) entry which is preliminary data.</text>
</comment>
<evidence type="ECO:0000256" key="2">
    <source>
        <dbReference type="ARBA" id="ARBA00022723"/>
    </source>
</evidence>
<reference evidence="6" key="1">
    <citation type="journal article" date="2021" name="Nat. Commun.">
        <title>Genetic determinants of endophytism in the Arabidopsis root mycobiome.</title>
        <authorList>
            <person name="Mesny F."/>
            <person name="Miyauchi S."/>
            <person name="Thiergart T."/>
            <person name="Pickel B."/>
            <person name="Atanasova L."/>
            <person name="Karlsson M."/>
            <person name="Huettel B."/>
            <person name="Barry K.W."/>
            <person name="Haridas S."/>
            <person name="Chen C."/>
            <person name="Bauer D."/>
            <person name="Andreopoulos W."/>
            <person name="Pangilinan J."/>
            <person name="LaButti K."/>
            <person name="Riley R."/>
            <person name="Lipzen A."/>
            <person name="Clum A."/>
            <person name="Drula E."/>
            <person name="Henrissat B."/>
            <person name="Kohler A."/>
            <person name="Grigoriev I.V."/>
            <person name="Martin F.M."/>
            <person name="Hacquard S."/>
        </authorList>
    </citation>
    <scope>NUCLEOTIDE SEQUENCE</scope>
    <source>
        <strain evidence="6">MPI-CAGE-AT-0016</strain>
    </source>
</reference>
<evidence type="ECO:0000259" key="5">
    <source>
        <dbReference type="PROSITE" id="PS51891"/>
    </source>
</evidence>
<accession>A0A8K0TIV1</accession>
<dbReference type="AlphaFoldDB" id="A0A8K0TIV1"/>
<comment type="similarity">
    <text evidence="1">Belongs to the Gfa family.</text>
</comment>
<dbReference type="GO" id="GO:0016846">
    <property type="term" value="F:carbon-sulfur lyase activity"/>
    <property type="evidence" value="ECO:0007669"/>
    <property type="project" value="InterPro"/>
</dbReference>
<protein>
    <submittedName>
        <fullName evidence="6">Glutathione-dependent formaldehyde-activating</fullName>
    </submittedName>
</protein>
<dbReference type="Pfam" id="PF04828">
    <property type="entry name" value="GFA"/>
    <property type="match status" value="1"/>
</dbReference>
<dbReference type="Gene3D" id="3.90.1590.10">
    <property type="entry name" value="glutathione-dependent formaldehyde- activating enzyme (gfa)"/>
    <property type="match status" value="1"/>
</dbReference>
<evidence type="ECO:0000313" key="6">
    <source>
        <dbReference type="EMBL" id="KAH7359355.1"/>
    </source>
</evidence>
<dbReference type="GO" id="GO:0046872">
    <property type="term" value="F:metal ion binding"/>
    <property type="evidence" value="ECO:0007669"/>
    <property type="project" value="UniProtKB-KW"/>
</dbReference>
<dbReference type="OrthoDB" id="406544at2759"/>
<dbReference type="SUPFAM" id="SSF51316">
    <property type="entry name" value="Mss4-like"/>
    <property type="match status" value="1"/>
</dbReference>
<dbReference type="PROSITE" id="PS51891">
    <property type="entry name" value="CENP_V_GFA"/>
    <property type="match status" value="1"/>
</dbReference>
<dbReference type="PANTHER" id="PTHR33337">
    <property type="entry name" value="GFA DOMAIN-CONTAINING PROTEIN"/>
    <property type="match status" value="1"/>
</dbReference>
<feature type="domain" description="CENP-V/GFA" evidence="5">
    <location>
        <begin position="11"/>
        <end position="153"/>
    </location>
</feature>
<evidence type="ECO:0000256" key="3">
    <source>
        <dbReference type="ARBA" id="ARBA00022833"/>
    </source>
</evidence>
<evidence type="ECO:0000313" key="7">
    <source>
        <dbReference type="Proteomes" id="UP000813385"/>
    </source>
</evidence>
<gene>
    <name evidence="6" type="ORF">B0T11DRAFT_356020</name>
</gene>